<evidence type="ECO:0000313" key="3">
    <source>
        <dbReference type="EMBL" id="PIR88778.1"/>
    </source>
</evidence>
<evidence type="ECO:0000259" key="2">
    <source>
        <dbReference type="PROSITE" id="PS51782"/>
    </source>
</evidence>
<dbReference type="InterPro" id="IPR050570">
    <property type="entry name" value="Cell_wall_metabolism_enzyme"/>
</dbReference>
<evidence type="ECO:0000256" key="1">
    <source>
        <dbReference type="SAM" id="Phobius"/>
    </source>
</evidence>
<proteinExistence type="predicted"/>
<feature type="domain" description="LysM" evidence="2">
    <location>
        <begin position="119"/>
        <end position="163"/>
    </location>
</feature>
<dbReference type="Pfam" id="PF01551">
    <property type="entry name" value="Peptidase_M23"/>
    <property type="match status" value="1"/>
</dbReference>
<feature type="domain" description="LysM" evidence="2">
    <location>
        <begin position="169"/>
        <end position="213"/>
    </location>
</feature>
<dbReference type="InterPro" id="IPR016047">
    <property type="entry name" value="M23ase_b-sheet_dom"/>
</dbReference>
<dbReference type="Pfam" id="PF01476">
    <property type="entry name" value="LysM"/>
    <property type="match status" value="2"/>
</dbReference>
<dbReference type="GO" id="GO:0004222">
    <property type="term" value="F:metalloendopeptidase activity"/>
    <property type="evidence" value="ECO:0007669"/>
    <property type="project" value="TreeGrafter"/>
</dbReference>
<dbReference type="SMART" id="SM00257">
    <property type="entry name" value="LysM"/>
    <property type="match status" value="2"/>
</dbReference>
<keyword evidence="1" id="KW-1133">Transmembrane helix</keyword>
<dbReference type="Gene3D" id="3.10.350.10">
    <property type="entry name" value="LysM domain"/>
    <property type="match status" value="2"/>
</dbReference>
<accession>A0A2H0UQV2</accession>
<sequence length="353" mass="36791">MADKGGERLILTQDEPSDRQLKTRKSWTLPASVVLGGIILGLFLFSGVQSVEGEPIMGGPVSSGSDQGFIVASDAPGDLTLAEDPESSLGFVILEADAALAADSPFAGGGALPNRDEIIVYKIEEGDTLSVIAEKFGISLSTILWANSGVSANKVRPGQEITILPVSGVRHVVLKGDTLVGVARQYQVSTASVRESNEIGADNILVIGQELIIPGGKPRVSPRSISSGSSSLPNYSDYYILPARGYNWGVLHGRNGVDIANACGTTGIYASAAGTVRTAGYGWNGGYGNMVKISHSNSTQTLYAHMSSIAVNVGEYVEQGELIGYVGNTGKVVGATGCHLHFEVSGARNPFAH</sequence>
<dbReference type="PROSITE" id="PS51782">
    <property type="entry name" value="LYSM"/>
    <property type="match status" value="2"/>
</dbReference>
<comment type="caution">
    <text evidence="3">The sequence shown here is derived from an EMBL/GenBank/DDBJ whole genome shotgun (WGS) entry which is preliminary data.</text>
</comment>
<dbReference type="SUPFAM" id="SSF51261">
    <property type="entry name" value="Duplicated hybrid motif"/>
    <property type="match status" value="1"/>
</dbReference>
<dbReference type="Proteomes" id="UP000229615">
    <property type="component" value="Unassembled WGS sequence"/>
</dbReference>
<dbReference type="CDD" id="cd00118">
    <property type="entry name" value="LysM"/>
    <property type="match status" value="2"/>
</dbReference>
<dbReference type="InterPro" id="IPR036779">
    <property type="entry name" value="LysM_dom_sf"/>
</dbReference>
<feature type="transmembrane region" description="Helical" evidence="1">
    <location>
        <begin position="27"/>
        <end position="48"/>
    </location>
</feature>
<dbReference type="Gene3D" id="2.70.70.10">
    <property type="entry name" value="Glucose Permease (Domain IIA)"/>
    <property type="match status" value="1"/>
</dbReference>
<dbReference type="CDD" id="cd12797">
    <property type="entry name" value="M23_peptidase"/>
    <property type="match status" value="1"/>
</dbReference>
<keyword evidence="1" id="KW-0812">Transmembrane</keyword>
<protein>
    <recommendedName>
        <fullName evidence="2">LysM domain-containing protein</fullName>
    </recommendedName>
</protein>
<name>A0A2H0UQV2_9BACT</name>
<gene>
    <name evidence="3" type="ORF">COU09_00345</name>
</gene>
<dbReference type="SUPFAM" id="SSF54106">
    <property type="entry name" value="LysM domain"/>
    <property type="match status" value="1"/>
</dbReference>
<reference evidence="4" key="1">
    <citation type="submission" date="2017-09" db="EMBL/GenBank/DDBJ databases">
        <title>Depth-based differentiation of microbial function through sediment-hosted aquifers and enrichment of novel symbionts in the deep terrestrial subsurface.</title>
        <authorList>
            <person name="Probst A.J."/>
            <person name="Ladd B."/>
            <person name="Jarett J.K."/>
            <person name="Geller-Mcgrath D.E."/>
            <person name="Sieber C.M.K."/>
            <person name="Emerson J.B."/>
            <person name="Anantharaman K."/>
            <person name="Thomas B.C."/>
            <person name="Malmstrom R."/>
            <person name="Stieglmeier M."/>
            <person name="Klingl A."/>
            <person name="Woyke T."/>
            <person name="Ryan C.M."/>
            <person name="Banfield J.F."/>
        </authorList>
    </citation>
    <scope>NUCLEOTIDE SEQUENCE [LARGE SCALE GENOMIC DNA]</scope>
</reference>
<organism evidence="3 4">
    <name type="scientific">Candidatus Harrisonbacteria bacterium CG10_big_fil_rev_8_21_14_0_10_44_23</name>
    <dbReference type="NCBI Taxonomy" id="1974585"/>
    <lineage>
        <taxon>Bacteria</taxon>
        <taxon>Candidatus Harrisoniibacteriota</taxon>
    </lineage>
</organism>
<dbReference type="PANTHER" id="PTHR21666">
    <property type="entry name" value="PEPTIDASE-RELATED"/>
    <property type="match status" value="1"/>
</dbReference>
<evidence type="ECO:0000313" key="4">
    <source>
        <dbReference type="Proteomes" id="UP000229615"/>
    </source>
</evidence>
<keyword evidence="1" id="KW-0472">Membrane</keyword>
<dbReference type="InterPro" id="IPR011055">
    <property type="entry name" value="Dup_hybrid_motif"/>
</dbReference>
<dbReference type="EMBL" id="PFBB01000004">
    <property type="protein sequence ID" value="PIR88778.1"/>
    <property type="molecule type" value="Genomic_DNA"/>
</dbReference>
<dbReference type="AlphaFoldDB" id="A0A2H0UQV2"/>
<dbReference type="PANTHER" id="PTHR21666:SF270">
    <property type="entry name" value="MUREIN HYDROLASE ACTIVATOR ENVC"/>
    <property type="match status" value="1"/>
</dbReference>
<dbReference type="InterPro" id="IPR018392">
    <property type="entry name" value="LysM"/>
</dbReference>